<organism evidence="1 2">
    <name type="scientific">Ambispora leptoticha</name>
    <dbReference type="NCBI Taxonomy" id="144679"/>
    <lineage>
        <taxon>Eukaryota</taxon>
        <taxon>Fungi</taxon>
        <taxon>Fungi incertae sedis</taxon>
        <taxon>Mucoromycota</taxon>
        <taxon>Glomeromycotina</taxon>
        <taxon>Glomeromycetes</taxon>
        <taxon>Archaeosporales</taxon>
        <taxon>Ambisporaceae</taxon>
        <taxon>Ambispora</taxon>
    </lineage>
</organism>
<sequence>MQSFSLIDSFSLGFGPIFFKTSKEIIELPSGRSDCSGSVKTKRTMQEPGLKAVDSKNKMVKFLLRQADTLVFRAINVGYKLADISAKVQEFLGAISCMYKSKKFINPVEDFRIKERYSTSGGGFSYYEETRELYKLRFGDVQRRSGMLWIRIRKVKNDPFANGKFVLIELTGRWRNVSVCGFISNKTYGGSCEAAGRFSSHSLRIEGATELWERECL</sequence>
<dbReference type="OrthoDB" id="2433192at2759"/>
<dbReference type="EMBL" id="CAJVPS010012816">
    <property type="protein sequence ID" value="CAG8673505.1"/>
    <property type="molecule type" value="Genomic_DNA"/>
</dbReference>
<evidence type="ECO:0000313" key="2">
    <source>
        <dbReference type="Proteomes" id="UP000789508"/>
    </source>
</evidence>
<name>A0A9N9EEH9_9GLOM</name>
<reference evidence="1" key="1">
    <citation type="submission" date="2021-06" db="EMBL/GenBank/DDBJ databases">
        <authorList>
            <person name="Kallberg Y."/>
            <person name="Tangrot J."/>
            <person name="Rosling A."/>
        </authorList>
    </citation>
    <scope>NUCLEOTIDE SEQUENCE</scope>
    <source>
        <strain evidence="1">FL130A</strain>
    </source>
</reference>
<proteinExistence type="predicted"/>
<accession>A0A9N9EEH9</accession>
<keyword evidence="2" id="KW-1185">Reference proteome</keyword>
<comment type="caution">
    <text evidence="1">The sequence shown here is derived from an EMBL/GenBank/DDBJ whole genome shotgun (WGS) entry which is preliminary data.</text>
</comment>
<gene>
    <name evidence="1" type="ORF">ALEPTO_LOCUS10668</name>
</gene>
<dbReference type="AlphaFoldDB" id="A0A9N9EEH9"/>
<dbReference type="Proteomes" id="UP000789508">
    <property type="component" value="Unassembled WGS sequence"/>
</dbReference>
<protein>
    <submittedName>
        <fullName evidence="1">1349_t:CDS:1</fullName>
    </submittedName>
</protein>
<evidence type="ECO:0000313" key="1">
    <source>
        <dbReference type="EMBL" id="CAG8673505.1"/>
    </source>
</evidence>